<protein>
    <submittedName>
        <fullName evidence="1">Uncharacterized protein</fullName>
    </submittedName>
</protein>
<reference evidence="1 2" key="1">
    <citation type="journal article" date="2020" name="Mol. Biol. Evol.">
        <title>Distinct Expression and Methylation Patterns for Genes with Different Fates following a Single Whole-Genome Duplication in Flowering Plants.</title>
        <authorList>
            <person name="Shi T."/>
            <person name="Rahmani R.S."/>
            <person name="Gugger P.F."/>
            <person name="Wang M."/>
            <person name="Li H."/>
            <person name="Zhang Y."/>
            <person name="Li Z."/>
            <person name="Wang Q."/>
            <person name="Van de Peer Y."/>
            <person name="Marchal K."/>
            <person name="Chen J."/>
        </authorList>
    </citation>
    <scope>NUCLEOTIDE SEQUENCE [LARGE SCALE GENOMIC DNA]</scope>
    <source>
        <tissue evidence="1">Leaf</tissue>
    </source>
</reference>
<evidence type="ECO:0000313" key="1">
    <source>
        <dbReference type="EMBL" id="DAD27294.1"/>
    </source>
</evidence>
<dbReference type="EMBL" id="DUZY01000002">
    <property type="protein sequence ID" value="DAD27294.1"/>
    <property type="molecule type" value="Genomic_DNA"/>
</dbReference>
<gene>
    <name evidence="1" type="ORF">HUJ06_028762</name>
</gene>
<comment type="caution">
    <text evidence="1">The sequence shown here is derived from an EMBL/GenBank/DDBJ whole genome shotgun (WGS) entry which is preliminary data.</text>
</comment>
<proteinExistence type="predicted"/>
<dbReference type="Proteomes" id="UP000607653">
    <property type="component" value="Unassembled WGS sequence"/>
</dbReference>
<accession>A0A822Y059</accession>
<dbReference type="AlphaFoldDB" id="A0A822Y059"/>
<evidence type="ECO:0000313" key="2">
    <source>
        <dbReference type="Proteomes" id="UP000607653"/>
    </source>
</evidence>
<name>A0A822Y059_NELNU</name>
<keyword evidence="2" id="KW-1185">Reference proteome</keyword>
<organism evidence="1 2">
    <name type="scientific">Nelumbo nucifera</name>
    <name type="common">Sacred lotus</name>
    <dbReference type="NCBI Taxonomy" id="4432"/>
    <lineage>
        <taxon>Eukaryota</taxon>
        <taxon>Viridiplantae</taxon>
        <taxon>Streptophyta</taxon>
        <taxon>Embryophyta</taxon>
        <taxon>Tracheophyta</taxon>
        <taxon>Spermatophyta</taxon>
        <taxon>Magnoliopsida</taxon>
        <taxon>Proteales</taxon>
        <taxon>Nelumbonaceae</taxon>
        <taxon>Nelumbo</taxon>
    </lineage>
</organism>
<sequence length="36" mass="4267">MVDTSNYNKKIVPLIINPEKQEHFFRENWSSTIPSC</sequence>